<organism evidence="1">
    <name type="scientific">Lygus hesperus</name>
    <name type="common">Western plant bug</name>
    <dbReference type="NCBI Taxonomy" id="30085"/>
    <lineage>
        <taxon>Eukaryota</taxon>
        <taxon>Metazoa</taxon>
        <taxon>Ecdysozoa</taxon>
        <taxon>Arthropoda</taxon>
        <taxon>Hexapoda</taxon>
        <taxon>Insecta</taxon>
        <taxon>Pterygota</taxon>
        <taxon>Neoptera</taxon>
        <taxon>Paraneoptera</taxon>
        <taxon>Hemiptera</taxon>
        <taxon>Heteroptera</taxon>
        <taxon>Panheteroptera</taxon>
        <taxon>Cimicomorpha</taxon>
        <taxon>Miridae</taxon>
        <taxon>Mirini</taxon>
        <taxon>Lygus</taxon>
    </lineage>
</organism>
<sequence>VNLDKPEQTFSLTQLGNLTADGNSVQQSWVFSSDFASVDYSGRYEVWLVPCMQQLAGASCTPRAPIPNSLQVQFQQVVDPVLKKYSLDTEFRLKKRKRDTTEDE</sequence>
<proteinExistence type="predicted"/>
<protein>
    <submittedName>
        <fullName evidence="1">Uncharacterized protein</fullName>
    </submittedName>
</protein>
<feature type="non-terminal residue" evidence="1">
    <location>
        <position position="1"/>
    </location>
</feature>
<reference evidence="1" key="1">
    <citation type="submission" date="2014-09" db="EMBL/GenBank/DDBJ databases">
        <authorList>
            <person name="Magalhaes I.L.F."/>
            <person name="Oliveira U."/>
            <person name="Santos F.R."/>
            <person name="Vidigal T.H.D.A."/>
            <person name="Brescovit A.D."/>
            <person name="Santos A.J."/>
        </authorList>
    </citation>
    <scope>NUCLEOTIDE SEQUENCE</scope>
</reference>
<accession>A0A0K8SZD1</accession>
<dbReference type="AlphaFoldDB" id="A0A0K8SZD1"/>
<dbReference type="EMBL" id="GBRD01007305">
    <property type="protein sequence ID" value="JAG58516.1"/>
    <property type="molecule type" value="Transcribed_RNA"/>
</dbReference>
<name>A0A0K8SZD1_LYGHE</name>
<feature type="non-terminal residue" evidence="1">
    <location>
        <position position="104"/>
    </location>
</feature>
<evidence type="ECO:0000313" key="1">
    <source>
        <dbReference type="EMBL" id="JAG58516.1"/>
    </source>
</evidence>